<comment type="similarity">
    <text evidence="1 2">Belongs to the CutC family.</text>
</comment>
<comment type="subcellular location">
    <subcellularLocation>
        <location evidence="2">Cytoplasm</location>
    </subcellularLocation>
</comment>
<dbReference type="PATRIC" id="fig|505345.7.peg.287"/>
<dbReference type="HAMAP" id="MF_00795">
    <property type="entry name" value="CutC"/>
    <property type="match status" value="1"/>
</dbReference>
<dbReference type="EMBL" id="JTJM01000007">
    <property type="protein sequence ID" value="OBW93589.1"/>
    <property type="molecule type" value="Genomic_DNA"/>
</dbReference>
<organism evidence="3 4">
    <name type="scientific">Gallibacterium genomosp. 3</name>
    <dbReference type="NCBI Taxonomy" id="505345"/>
    <lineage>
        <taxon>Bacteria</taxon>
        <taxon>Pseudomonadati</taxon>
        <taxon>Pseudomonadota</taxon>
        <taxon>Gammaproteobacteria</taxon>
        <taxon>Pasteurellales</taxon>
        <taxon>Pasteurellaceae</taxon>
        <taxon>Gallibacterium</taxon>
    </lineage>
</organism>
<dbReference type="PANTHER" id="PTHR12598">
    <property type="entry name" value="COPPER HOMEOSTASIS PROTEIN CUTC"/>
    <property type="match status" value="1"/>
</dbReference>
<dbReference type="RefSeq" id="WP_065238657.1">
    <property type="nucleotide sequence ID" value="NZ_JTJM01000007.1"/>
</dbReference>
<accession>A0A1A7NX67</accession>
<dbReference type="GO" id="GO:0005507">
    <property type="term" value="F:copper ion binding"/>
    <property type="evidence" value="ECO:0007669"/>
    <property type="project" value="TreeGrafter"/>
</dbReference>
<proteinExistence type="inferred from homology"/>
<comment type="caution">
    <text evidence="2">Once thought to be involved in copper homeostasis, experiments in E.coli have shown this is not the case.</text>
</comment>
<evidence type="ECO:0000313" key="4">
    <source>
        <dbReference type="Proteomes" id="UP000243558"/>
    </source>
</evidence>
<comment type="caution">
    <text evidence="3">The sequence shown here is derived from an EMBL/GenBank/DDBJ whole genome shotgun (WGS) entry which is preliminary data.</text>
</comment>
<dbReference type="FunFam" id="3.20.20.380:FF:000001">
    <property type="entry name" value="Copper homeostasis protein CutC"/>
    <property type="match status" value="1"/>
</dbReference>
<keyword evidence="4" id="KW-1185">Reference proteome</keyword>
<keyword evidence="2" id="KW-0963">Cytoplasm</keyword>
<dbReference type="AlphaFoldDB" id="A0A1A7NX67"/>
<reference evidence="3 4" key="1">
    <citation type="submission" date="2014-11" db="EMBL/GenBank/DDBJ databases">
        <title>Pan-genome of Gallibacterium spp.</title>
        <authorList>
            <person name="Kudirkiene E."/>
            <person name="Bojesen A.M."/>
        </authorList>
    </citation>
    <scope>NUCLEOTIDE SEQUENCE [LARGE SCALE GENOMIC DNA]</scope>
    <source>
        <strain evidence="3 4">F151</strain>
    </source>
</reference>
<evidence type="ECO:0000313" key="3">
    <source>
        <dbReference type="EMBL" id="OBW93589.1"/>
    </source>
</evidence>
<dbReference type="Pfam" id="PF03932">
    <property type="entry name" value="CutC"/>
    <property type="match status" value="1"/>
</dbReference>
<dbReference type="InterPro" id="IPR036822">
    <property type="entry name" value="CutC-like_dom_sf"/>
</dbReference>
<dbReference type="GO" id="GO:0005737">
    <property type="term" value="C:cytoplasm"/>
    <property type="evidence" value="ECO:0007669"/>
    <property type="project" value="UniProtKB-SubCell"/>
</dbReference>
<sequence length="244" mass="26371">MKIEVCVDNLESALIAESAGADRIELCAALPLGGITPSYALIKTVIEQLTIPVHVMIRPRAGDFLFTPQEQQMMLTDIEIAKQLGASGVVIGALTEQAQIDLMLVKRLIQSAKGMGITFHRAFDLCSDPYLALQQLIDLGCQRVLTSGLATTAEQGIHCLANLVHQANHQITIMAGAGITANNADKIAQQTGITELHLSGKSYRPSKMQSGHIQAIMGQDANTDTQLLVTDFNKIATVRRLFPR</sequence>
<dbReference type="InterPro" id="IPR005627">
    <property type="entry name" value="CutC-like"/>
</dbReference>
<dbReference type="PANTHER" id="PTHR12598:SF0">
    <property type="entry name" value="COPPER HOMEOSTASIS PROTEIN CUTC HOMOLOG"/>
    <property type="match status" value="1"/>
</dbReference>
<dbReference type="OrthoDB" id="9815677at2"/>
<name>A0A1A7NX67_9PAST</name>
<evidence type="ECO:0000256" key="1">
    <source>
        <dbReference type="ARBA" id="ARBA00007768"/>
    </source>
</evidence>
<dbReference type="Proteomes" id="UP000243558">
    <property type="component" value="Unassembled WGS sequence"/>
</dbReference>
<protein>
    <recommendedName>
        <fullName evidence="2">PF03932 family protein CutC</fullName>
    </recommendedName>
</protein>
<evidence type="ECO:0000256" key="2">
    <source>
        <dbReference type="HAMAP-Rule" id="MF_00795"/>
    </source>
</evidence>
<dbReference type="SUPFAM" id="SSF110395">
    <property type="entry name" value="CutC-like"/>
    <property type="match status" value="1"/>
</dbReference>
<dbReference type="Gene3D" id="3.20.20.380">
    <property type="entry name" value="Copper homeostasis (CutC) domain"/>
    <property type="match status" value="1"/>
</dbReference>
<gene>
    <name evidence="2" type="primary">cutC</name>
    <name evidence="3" type="ORF">QV01_01420</name>
</gene>